<dbReference type="GO" id="GO:0005634">
    <property type="term" value="C:nucleus"/>
    <property type="evidence" value="ECO:0007669"/>
    <property type="project" value="UniProtKB-SubCell"/>
</dbReference>
<dbReference type="AlphaFoldDB" id="A0A4Y8DBZ6"/>
<dbReference type="InterPro" id="IPR036864">
    <property type="entry name" value="Zn2-C6_fun-type_DNA-bd_sf"/>
</dbReference>
<dbReference type="PANTHER" id="PTHR37534:SF46">
    <property type="entry name" value="ZN(II)2CYS6 TRANSCRIPTION FACTOR (EUROFUNG)"/>
    <property type="match status" value="1"/>
</dbReference>
<evidence type="ECO:0000256" key="2">
    <source>
        <dbReference type="ARBA" id="ARBA00023242"/>
    </source>
</evidence>
<protein>
    <recommendedName>
        <fullName evidence="3">Zn(2)-C6 fungal-type domain-containing protein</fullName>
    </recommendedName>
</protein>
<dbReference type="Gene3D" id="4.10.240.10">
    <property type="entry name" value="Zn(2)-C6 fungal-type DNA-binding domain"/>
    <property type="match status" value="1"/>
</dbReference>
<dbReference type="PROSITE" id="PS50048">
    <property type="entry name" value="ZN2_CY6_FUNGAL_2"/>
    <property type="match status" value="1"/>
</dbReference>
<evidence type="ECO:0000313" key="5">
    <source>
        <dbReference type="Proteomes" id="UP000297299"/>
    </source>
</evidence>
<dbReference type="SMART" id="SM00066">
    <property type="entry name" value="GAL4"/>
    <property type="match status" value="1"/>
</dbReference>
<dbReference type="GO" id="GO:0008270">
    <property type="term" value="F:zinc ion binding"/>
    <property type="evidence" value="ECO:0007669"/>
    <property type="project" value="InterPro"/>
</dbReference>
<feature type="domain" description="Zn(2)-C6 fungal-type" evidence="3">
    <location>
        <begin position="13"/>
        <end position="43"/>
    </location>
</feature>
<sequence>MSQPRRGLRSRSGCMTCRRARVRCDEKHPICERCNRLGLNCSYQPFVSRKERERQHREARERTIPVQIIPNIVGSLPHPTPADVNEFLHAVEDEVFPDMWSMHEWTTHMGHGFILPEGSFNLEIFDGLASVNKETYTTSHSSPFQPLKALDLVGRDNVVFQDDYYAQGCVTLHFPNLRHSNPLKLSPSEKRAVEHYEKTLSLKFTTKNPTWSTQQIYICLGAQDPLIMHLLLAISFRDLFFKDKDKDNELHDLAQKHFRAGIDRLLTAISEEESPHHLSIMAAFWFLYMLGSSQIHAGIGTMMLLSKFVCDYVQKHVAGLLDLDPINKRHEDPPPPFHLRDQSLLARVTVWMFYADVGFCFCYRGGDLARYLCIDTKNISKIVDMGRAVLALNFDREYPPDQAADDNQNLEVLDLLWKSAIMCQLVNDLDQNIPSDEIEQQFCELEQTYSSTFELAAMDLETRPRFLVNADWILSYFYAIRIYHFRYTTQNEDRNARPKVVKRALKSLLDIAQRIFAKGDEEHYKRLHWPLFMAGIETTDTIHREWILKKFSSGKFKTVLEKVLKIQHLSGTRVHMSLIREMCSKEGDAPRVTFLGF</sequence>
<dbReference type="GO" id="GO:0000981">
    <property type="term" value="F:DNA-binding transcription factor activity, RNA polymerase II-specific"/>
    <property type="evidence" value="ECO:0007669"/>
    <property type="project" value="InterPro"/>
</dbReference>
<dbReference type="CDD" id="cd00067">
    <property type="entry name" value="GAL4"/>
    <property type="match status" value="1"/>
</dbReference>
<dbReference type="Pfam" id="PF11951">
    <property type="entry name" value="Fungal_trans_2"/>
    <property type="match status" value="1"/>
</dbReference>
<evidence type="ECO:0000256" key="1">
    <source>
        <dbReference type="ARBA" id="ARBA00004123"/>
    </source>
</evidence>
<comment type="caution">
    <text evidence="4">The sequence shown here is derived from an EMBL/GenBank/DDBJ whole genome shotgun (WGS) entry which is preliminary data.</text>
</comment>
<dbReference type="InterPro" id="IPR021858">
    <property type="entry name" value="Fun_TF"/>
</dbReference>
<dbReference type="EMBL" id="PHWZ01000043">
    <property type="protein sequence ID" value="TEY79611.1"/>
    <property type="molecule type" value="Genomic_DNA"/>
</dbReference>
<keyword evidence="2" id="KW-0539">Nucleus</keyword>
<gene>
    <name evidence="4" type="ORF">BOTCAL_0043g00150</name>
</gene>
<dbReference type="OrthoDB" id="648861at2759"/>
<reference evidence="4 5" key="1">
    <citation type="submission" date="2017-11" db="EMBL/GenBank/DDBJ databases">
        <title>Comparative genomics of Botrytis spp.</title>
        <authorList>
            <person name="Valero-Jimenez C.A."/>
            <person name="Tapia P."/>
            <person name="Veloso J."/>
            <person name="Silva-Moreno E."/>
            <person name="Staats M."/>
            <person name="Valdes J.H."/>
            <person name="Van Kan J.A.L."/>
        </authorList>
    </citation>
    <scope>NUCLEOTIDE SEQUENCE [LARGE SCALE GENOMIC DNA]</scope>
    <source>
        <strain evidence="4 5">MUCL2830</strain>
    </source>
</reference>
<name>A0A4Y8DBZ6_9HELO</name>
<dbReference type="Proteomes" id="UP000297299">
    <property type="component" value="Unassembled WGS sequence"/>
</dbReference>
<evidence type="ECO:0000259" key="3">
    <source>
        <dbReference type="PROSITE" id="PS50048"/>
    </source>
</evidence>
<proteinExistence type="predicted"/>
<comment type="subcellular location">
    <subcellularLocation>
        <location evidence="1">Nucleus</location>
    </subcellularLocation>
</comment>
<keyword evidence="5" id="KW-1185">Reference proteome</keyword>
<dbReference type="PROSITE" id="PS00463">
    <property type="entry name" value="ZN2_CY6_FUNGAL_1"/>
    <property type="match status" value="1"/>
</dbReference>
<organism evidence="4 5">
    <name type="scientific">Botryotinia calthae</name>
    <dbReference type="NCBI Taxonomy" id="38488"/>
    <lineage>
        <taxon>Eukaryota</taxon>
        <taxon>Fungi</taxon>
        <taxon>Dikarya</taxon>
        <taxon>Ascomycota</taxon>
        <taxon>Pezizomycotina</taxon>
        <taxon>Leotiomycetes</taxon>
        <taxon>Helotiales</taxon>
        <taxon>Sclerotiniaceae</taxon>
        <taxon>Botryotinia</taxon>
    </lineage>
</organism>
<evidence type="ECO:0000313" key="4">
    <source>
        <dbReference type="EMBL" id="TEY79611.1"/>
    </source>
</evidence>
<dbReference type="Pfam" id="PF00172">
    <property type="entry name" value="Zn_clus"/>
    <property type="match status" value="1"/>
</dbReference>
<dbReference type="InterPro" id="IPR001138">
    <property type="entry name" value="Zn2Cys6_DnaBD"/>
</dbReference>
<dbReference type="PANTHER" id="PTHR37534">
    <property type="entry name" value="TRANSCRIPTIONAL ACTIVATOR PROTEIN UGA3"/>
    <property type="match status" value="1"/>
</dbReference>
<accession>A0A4Y8DBZ6</accession>
<dbReference type="SUPFAM" id="SSF57701">
    <property type="entry name" value="Zn2/Cys6 DNA-binding domain"/>
    <property type="match status" value="1"/>
</dbReference>